<dbReference type="Pfam" id="PF10592">
    <property type="entry name" value="AIPR"/>
    <property type="match status" value="1"/>
</dbReference>
<accession>A0ABS5AEN9</accession>
<dbReference type="EMBL" id="JAGIOO010000001">
    <property type="protein sequence ID" value="MBP2475055.1"/>
    <property type="molecule type" value="Genomic_DNA"/>
</dbReference>
<evidence type="ECO:0000313" key="3">
    <source>
        <dbReference type="Proteomes" id="UP001519363"/>
    </source>
</evidence>
<evidence type="ECO:0000313" key="2">
    <source>
        <dbReference type="EMBL" id="MBP2475055.1"/>
    </source>
</evidence>
<organism evidence="2 3">
    <name type="scientific">Crossiella equi</name>
    <dbReference type="NCBI Taxonomy" id="130796"/>
    <lineage>
        <taxon>Bacteria</taxon>
        <taxon>Bacillati</taxon>
        <taxon>Actinomycetota</taxon>
        <taxon>Actinomycetes</taxon>
        <taxon>Pseudonocardiales</taxon>
        <taxon>Pseudonocardiaceae</taxon>
        <taxon>Crossiella</taxon>
    </lineage>
</organism>
<dbReference type="Proteomes" id="UP001519363">
    <property type="component" value="Unassembled WGS sequence"/>
</dbReference>
<dbReference type="RefSeq" id="WP_209707169.1">
    <property type="nucleotide sequence ID" value="NZ_JAGIOO010000001.1"/>
</dbReference>
<evidence type="ECO:0000259" key="1">
    <source>
        <dbReference type="Pfam" id="PF10592"/>
    </source>
</evidence>
<proteinExistence type="predicted"/>
<comment type="caution">
    <text evidence="2">The sequence shown here is derived from an EMBL/GenBank/DDBJ whole genome shotgun (WGS) entry which is preliminary data.</text>
</comment>
<dbReference type="InterPro" id="IPR018891">
    <property type="entry name" value="AIPR_C"/>
</dbReference>
<keyword evidence="3" id="KW-1185">Reference proteome</keyword>
<sequence>MERGGSMDRILEGLNEQFRNEHDLASLKPDELFEVFCAYTITRSIFEDEFNPEELCLGGGGDLGIDAAAVLINGELLTNVDEVVNAVQKARTVDAHFVIVQSKTSSSFDGKVITDLADNLVELFASNKIGYPASSDIADLKRCIEAVYSNVGKLKPLPRLNVYYATSGRVTDDEHLSAKTAKAEDRLDQTELFVKPRVHLLGSRELREMYQRATTAVSAEFSMEKRLSVPKIAGVEQAFLGLLPASELVKIISDPSGGIRRSVFFENVRDFQGDNAVNQEIRKTLQDADRCERFAVLNNGVTIVAREIQSAGDDLKVSGFQVVNGCQTCHVLFEERETLGEAVWVPVKLIESKDDDIISGIIAATNRQTAVSDEDLEAKEQFHKDLEELFNSFGHDERLYYERRSGQYTPQSIEKTRIVSRGQLTRAFASVFLGEAARAGRSYKDLRESRKDELFNEEQSPYAYYASAVVAYRVEWLIRNKKIDRKFGPAKYHLMEAFKSYLIGDAPLQRSAKKAERQCTPLVEVAWDQEQSLRVTEVIIEAVERAVAKAHNAGLIRDFFRSQQFTAALNEELAVVRPLNTT</sequence>
<gene>
    <name evidence="2" type="ORF">JOF53_003927</name>
</gene>
<feature type="domain" description="Abortive phage infection protein C-terminal" evidence="1">
    <location>
        <begin position="264"/>
        <end position="505"/>
    </location>
</feature>
<reference evidence="2 3" key="1">
    <citation type="submission" date="2021-03" db="EMBL/GenBank/DDBJ databases">
        <title>Sequencing the genomes of 1000 actinobacteria strains.</title>
        <authorList>
            <person name="Klenk H.-P."/>
        </authorList>
    </citation>
    <scope>NUCLEOTIDE SEQUENCE [LARGE SCALE GENOMIC DNA]</scope>
    <source>
        <strain evidence="2 3">DSM 44580</strain>
    </source>
</reference>
<protein>
    <recommendedName>
        <fullName evidence="1">Abortive phage infection protein C-terminal domain-containing protein</fullName>
    </recommendedName>
</protein>
<name>A0ABS5AEN9_9PSEU</name>